<reference evidence="7 8" key="1">
    <citation type="submission" date="2023-12" db="EMBL/GenBank/DDBJ databases">
        <title>A high-quality genome assembly for Dillenia turbinata (Dilleniales).</title>
        <authorList>
            <person name="Chanderbali A."/>
        </authorList>
    </citation>
    <scope>NUCLEOTIDE SEQUENCE [LARGE SCALE GENOMIC DNA]</scope>
    <source>
        <strain evidence="7">LSX21</strain>
        <tissue evidence="7">Leaf</tissue>
    </source>
</reference>
<evidence type="ECO:0000256" key="2">
    <source>
        <dbReference type="ARBA" id="ARBA00022448"/>
    </source>
</evidence>
<proteinExistence type="predicted"/>
<dbReference type="Proteomes" id="UP001370490">
    <property type="component" value="Unassembled WGS sequence"/>
</dbReference>
<evidence type="ECO:0000256" key="4">
    <source>
        <dbReference type="ARBA" id="ARBA00023121"/>
    </source>
</evidence>
<protein>
    <recommendedName>
        <fullName evidence="6">PH domain-containing protein</fullName>
    </recommendedName>
</protein>
<evidence type="ECO:0000259" key="6">
    <source>
        <dbReference type="PROSITE" id="PS50003"/>
    </source>
</evidence>
<keyword evidence="4" id="KW-0446">Lipid-binding</keyword>
<dbReference type="EMBL" id="JBAMMX010000006">
    <property type="protein sequence ID" value="KAK6938456.1"/>
    <property type="molecule type" value="Genomic_DNA"/>
</dbReference>
<feature type="region of interest" description="Disordered" evidence="5">
    <location>
        <begin position="266"/>
        <end position="292"/>
    </location>
</feature>
<dbReference type="Pfam" id="PF15413">
    <property type="entry name" value="PH_11"/>
    <property type="match status" value="1"/>
</dbReference>
<organism evidence="7 8">
    <name type="scientific">Dillenia turbinata</name>
    <dbReference type="NCBI Taxonomy" id="194707"/>
    <lineage>
        <taxon>Eukaryota</taxon>
        <taxon>Viridiplantae</taxon>
        <taxon>Streptophyta</taxon>
        <taxon>Embryophyta</taxon>
        <taxon>Tracheophyta</taxon>
        <taxon>Spermatophyta</taxon>
        <taxon>Magnoliopsida</taxon>
        <taxon>eudicotyledons</taxon>
        <taxon>Gunneridae</taxon>
        <taxon>Pentapetalae</taxon>
        <taxon>Dilleniales</taxon>
        <taxon>Dilleniaceae</taxon>
        <taxon>Dillenia</taxon>
    </lineage>
</organism>
<evidence type="ECO:0000256" key="5">
    <source>
        <dbReference type="SAM" id="MobiDB-lite"/>
    </source>
</evidence>
<comment type="caution">
    <text evidence="7">The sequence shown here is derived from an EMBL/GenBank/DDBJ whole genome shotgun (WGS) entry which is preliminary data.</text>
</comment>
<evidence type="ECO:0000256" key="1">
    <source>
        <dbReference type="ARBA" id="ARBA00003361"/>
    </source>
</evidence>
<feature type="domain" description="PH" evidence="6">
    <location>
        <begin position="62"/>
        <end position="191"/>
    </location>
</feature>
<keyword evidence="2" id="KW-0813">Transport</keyword>
<evidence type="ECO:0000313" key="8">
    <source>
        <dbReference type="Proteomes" id="UP001370490"/>
    </source>
</evidence>
<gene>
    <name evidence="7" type="ORF">RJ641_031964</name>
</gene>
<dbReference type="InterPro" id="IPR001849">
    <property type="entry name" value="PH_domain"/>
</dbReference>
<comment type="function">
    <text evidence="1">May be involved in the transport of sterols.</text>
</comment>
<evidence type="ECO:0000256" key="3">
    <source>
        <dbReference type="ARBA" id="ARBA00023055"/>
    </source>
</evidence>
<dbReference type="GO" id="GO:0016020">
    <property type="term" value="C:membrane"/>
    <property type="evidence" value="ECO:0007669"/>
    <property type="project" value="TreeGrafter"/>
</dbReference>
<sequence length="344" mass="38905">MAPPPPSSTTNTTVRSNHNHTISSSTAVAPAANHGGHSPPSMREAHLLSGDQREVKINDAVGNRISGILYKWVNYGRGWRLRWFVLQDGVLSYYKIHGPDKIIINQETEKGSKVIGQESLRRISLYGKNGTSQVLNRKPFGEIHLKVSSIRESKSDDKRFSIFTGTKRLHLRTETREDRVAWMDALQAVKEMFPRISNSELMAPPDNVTVSTERLRQRLQQEGVSEKAIQDSERIMRNEFASMKSQLVLLKQKHWLLIETLQQLEASATESDDDNEKVDAAEEETDDKDNAFFDTRDFLSSSSFKSNGSDIRRSSFGSDVEDISSIDYEDGLDPIISNKRIRLL</sequence>
<dbReference type="Gene3D" id="2.30.29.30">
    <property type="entry name" value="Pleckstrin-homology domain (PH domain)/Phosphotyrosine-binding domain (PTB)"/>
    <property type="match status" value="1"/>
</dbReference>
<dbReference type="CDD" id="cd13294">
    <property type="entry name" value="PH_ORP_plant"/>
    <property type="match status" value="1"/>
</dbReference>
<keyword evidence="3" id="KW-0445">Lipid transport</keyword>
<feature type="compositionally biased region" description="Acidic residues" evidence="5">
    <location>
        <begin position="270"/>
        <end position="287"/>
    </location>
</feature>
<dbReference type="SUPFAM" id="SSF50729">
    <property type="entry name" value="PH domain-like"/>
    <property type="match status" value="1"/>
</dbReference>
<dbReference type="PANTHER" id="PTHR10972">
    <property type="entry name" value="OXYSTEROL-BINDING PROTEIN-RELATED"/>
    <property type="match status" value="1"/>
</dbReference>
<dbReference type="PANTHER" id="PTHR10972:SF96">
    <property type="entry name" value="OXYSTEROL-BINDING PROTEIN-RELATED PROTEIN 1A-RELATED"/>
    <property type="match status" value="1"/>
</dbReference>
<evidence type="ECO:0000313" key="7">
    <source>
        <dbReference type="EMBL" id="KAK6938456.1"/>
    </source>
</evidence>
<keyword evidence="8" id="KW-1185">Reference proteome</keyword>
<name>A0AAN8VZ46_9MAGN</name>
<dbReference type="GO" id="GO:0006869">
    <property type="term" value="P:lipid transport"/>
    <property type="evidence" value="ECO:0007669"/>
    <property type="project" value="UniProtKB-KW"/>
</dbReference>
<dbReference type="GO" id="GO:0032934">
    <property type="term" value="F:sterol binding"/>
    <property type="evidence" value="ECO:0007669"/>
    <property type="project" value="TreeGrafter"/>
</dbReference>
<dbReference type="GO" id="GO:0005829">
    <property type="term" value="C:cytosol"/>
    <property type="evidence" value="ECO:0007669"/>
    <property type="project" value="TreeGrafter"/>
</dbReference>
<dbReference type="InterPro" id="IPR000648">
    <property type="entry name" value="Oxysterol-bd"/>
</dbReference>
<dbReference type="SMART" id="SM00233">
    <property type="entry name" value="PH"/>
    <property type="match status" value="1"/>
</dbReference>
<accession>A0AAN8VZ46</accession>
<dbReference type="PROSITE" id="PS50003">
    <property type="entry name" value="PH_DOMAIN"/>
    <property type="match status" value="1"/>
</dbReference>
<dbReference type="AlphaFoldDB" id="A0AAN8VZ46"/>
<dbReference type="InterPro" id="IPR011993">
    <property type="entry name" value="PH-like_dom_sf"/>
</dbReference>